<dbReference type="InterPro" id="IPR005632">
    <property type="entry name" value="Chaperone_Skp"/>
</dbReference>
<evidence type="ECO:0000313" key="6">
    <source>
        <dbReference type="Proteomes" id="UP000001369"/>
    </source>
</evidence>
<feature type="coiled-coil region" evidence="3">
    <location>
        <begin position="42"/>
        <end position="114"/>
    </location>
</feature>
<dbReference type="HOGENOM" id="CLU_101388_3_2_0"/>
<evidence type="ECO:0008006" key="7">
    <source>
        <dbReference type="Google" id="ProtNLM"/>
    </source>
</evidence>
<dbReference type="RefSeq" id="WP_012673548.1">
    <property type="nucleotide sequence ID" value="NC_012438.1"/>
</dbReference>
<dbReference type="eggNOG" id="COG2825">
    <property type="taxonomic scope" value="Bacteria"/>
</dbReference>
<dbReference type="Proteomes" id="UP000001369">
    <property type="component" value="Chromosome"/>
</dbReference>
<sequence>MKKILSVLLMIFVISGVSKAANLAYVDMEKVMNESEKGKKYKKELESKLNYYQNKAKELQAKIQDIQKQLQSPALKDNAKEEKRKELRDLARQLQSLEVQASEELAKMKAEAEKNMVMEIKKIAEKIAKERNLDAVFYGGLVSGVLYASPKLDITNDVLKEYNKQK</sequence>
<dbReference type="GO" id="GO:0005829">
    <property type="term" value="C:cytosol"/>
    <property type="evidence" value="ECO:0007669"/>
    <property type="project" value="TreeGrafter"/>
</dbReference>
<keyword evidence="3" id="KW-0175">Coiled coil</keyword>
<dbReference type="EMBL" id="CP001229">
    <property type="protein sequence ID" value="ACN98223.1"/>
    <property type="molecule type" value="Genomic_DNA"/>
</dbReference>
<proteinExistence type="inferred from homology"/>
<dbReference type="GO" id="GO:0051082">
    <property type="term" value="F:unfolded protein binding"/>
    <property type="evidence" value="ECO:0007669"/>
    <property type="project" value="InterPro"/>
</dbReference>
<dbReference type="Pfam" id="PF03938">
    <property type="entry name" value="OmpH"/>
    <property type="match status" value="1"/>
</dbReference>
<evidence type="ECO:0000256" key="4">
    <source>
        <dbReference type="SAM" id="SignalP"/>
    </source>
</evidence>
<dbReference type="SUPFAM" id="SSF111384">
    <property type="entry name" value="OmpH-like"/>
    <property type="match status" value="1"/>
</dbReference>
<evidence type="ECO:0000313" key="5">
    <source>
        <dbReference type="EMBL" id="ACN98223.1"/>
    </source>
</evidence>
<feature type="chain" id="PRO_5002908843" description="Outer membrane protein" evidence="4">
    <location>
        <begin position="21"/>
        <end position="166"/>
    </location>
</feature>
<dbReference type="SMART" id="SM00935">
    <property type="entry name" value="OmpH"/>
    <property type="match status" value="1"/>
</dbReference>
<dbReference type="PANTHER" id="PTHR35089:SF1">
    <property type="entry name" value="CHAPERONE PROTEIN SKP"/>
    <property type="match status" value="1"/>
</dbReference>
<evidence type="ECO:0000256" key="3">
    <source>
        <dbReference type="SAM" id="Coils"/>
    </source>
</evidence>
<reference evidence="5 6" key="1">
    <citation type="journal article" date="2009" name="J. Bacteriol.">
        <title>Complete and draft genome sequences of six members of the Aquificales.</title>
        <authorList>
            <person name="Reysenbach A.L."/>
            <person name="Hamamura N."/>
            <person name="Podar M."/>
            <person name="Griffiths E."/>
            <person name="Ferreira S."/>
            <person name="Hochstein R."/>
            <person name="Heidelberg J."/>
            <person name="Johnson J."/>
            <person name="Mead D."/>
            <person name="Pohorille A."/>
            <person name="Sarmiento M."/>
            <person name="Schweighofer K."/>
            <person name="Seshadri R."/>
            <person name="Voytek M.A."/>
        </authorList>
    </citation>
    <scope>NUCLEOTIDE SEQUENCE [LARGE SCALE GENOMIC DNA]</scope>
    <source>
        <strain evidence="6">Az-Fu1 / DSM 15241 / OCM 825</strain>
    </source>
</reference>
<comment type="similarity">
    <text evidence="1">Belongs to the Skp family.</text>
</comment>
<dbReference type="KEGG" id="saf:SULAZ_0311"/>
<name>C1DT69_SULAA</name>
<organism evidence="5 6">
    <name type="scientific">Sulfurihydrogenibium azorense (strain DSM 15241 / OCM 825 / Az-Fu1)</name>
    <dbReference type="NCBI Taxonomy" id="204536"/>
    <lineage>
        <taxon>Bacteria</taxon>
        <taxon>Pseudomonadati</taxon>
        <taxon>Aquificota</taxon>
        <taxon>Aquificia</taxon>
        <taxon>Aquificales</taxon>
        <taxon>Hydrogenothermaceae</taxon>
        <taxon>Sulfurihydrogenibium</taxon>
    </lineage>
</organism>
<keyword evidence="2 4" id="KW-0732">Signal</keyword>
<dbReference type="STRING" id="204536.SULAZ_0311"/>
<dbReference type="Gene3D" id="3.30.910.20">
    <property type="entry name" value="Skp domain"/>
    <property type="match status" value="1"/>
</dbReference>
<dbReference type="OrthoDB" id="14739at2"/>
<evidence type="ECO:0000256" key="1">
    <source>
        <dbReference type="ARBA" id="ARBA00009091"/>
    </source>
</evidence>
<gene>
    <name evidence="5" type="ordered locus">SULAZ_0311</name>
</gene>
<feature type="signal peptide" evidence="4">
    <location>
        <begin position="1"/>
        <end position="20"/>
    </location>
</feature>
<protein>
    <recommendedName>
        <fullName evidence="7">Outer membrane protein</fullName>
    </recommendedName>
</protein>
<dbReference type="GO" id="GO:0050821">
    <property type="term" value="P:protein stabilization"/>
    <property type="evidence" value="ECO:0007669"/>
    <property type="project" value="TreeGrafter"/>
</dbReference>
<dbReference type="InterPro" id="IPR024930">
    <property type="entry name" value="Skp_dom_sf"/>
</dbReference>
<keyword evidence="6" id="KW-1185">Reference proteome</keyword>
<dbReference type="AlphaFoldDB" id="C1DT69"/>
<evidence type="ECO:0000256" key="2">
    <source>
        <dbReference type="ARBA" id="ARBA00022729"/>
    </source>
</evidence>
<dbReference type="PANTHER" id="PTHR35089">
    <property type="entry name" value="CHAPERONE PROTEIN SKP"/>
    <property type="match status" value="1"/>
</dbReference>
<accession>C1DT69</accession>